<keyword evidence="1" id="KW-0175">Coiled coil</keyword>
<gene>
    <name evidence="3" type="ORF">WJX75_004394</name>
</gene>
<reference evidence="3 4" key="1">
    <citation type="journal article" date="2024" name="Nat. Commun.">
        <title>Phylogenomics reveals the evolutionary origins of lichenization in chlorophyte algae.</title>
        <authorList>
            <person name="Puginier C."/>
            <person name="Libourel C."/>
            <person name="Otte J."/>
            <person name="Skaloud P."/>
            <person name="Haon M."/>
            <person name="Grisel S."/>
            <person name="Petersen M."/>
            <person name="Berrin J.G."/>
            <person name="Delaux P.M."/>
            <person name="Dal Grande F."/>
            <person name="Keller J."/>
        </authorList>
    </citation>
    <scope>NUCLEOTIDE SEQUENCE [LARGE SCALE GENOMIC DNA]</scope>
    <source>
        <strain evidence="3 4">SAG 216-7</strain>
    </source>
</reference>
<comment type="caution">
    <text evidence="3">The sequence shown here is derived from an EMBL/GenBank/DDBJ whole genome shotgun (WGS) entry which is preliminary data.</text>
</comment>
<evidence type="ECO:0000313" key="4">
    <source>
        <dbReference type="Proteomes" id="UP001491310"/>
    </source>
</evidence>
<proteinExistence type="predicted"/>
<name>A0ABR2YD12_9CHLO</name>
<evidence type="ECO:0000256" key="1">
    <source>
        <dbReference type="SAM" id="Coils"/>
    </source>
</evidence>
<dbReference type="Proteomes" id="UP001491310">
    <property type="component" value="Unassembled WGS sequence"/>
</dbReference>
<protein>
    <recommendedName>
        <fullName evidence="5">BZIP domain-containing protein</fullName>
    </recommendedName>
</protein>
<feature type="region of interest" description="Disordered" evidence="2">
    <location>
        <begin position="20"/>
        <end position="44"/>
    </location>
</feature>
<sequence>MLIATRQALVSKTKSWRYRATTQGCPSEPPTPVRGRTPDLLHPRSTGKRLALNLQFCTLEERSSATQMKAWGSYRGAIGHEGRKVEVRSKGEALDELVLSEWDFPEHLLTETPLLSPKDIRSACDDLLPALSSLIEMSEKPEHDIGLPKEGLSEHHMSVDMELLAPASPLGMPSPFASGTPGVRSQLEAAAMDICIFARRMPTTARNRQLQREYLQRKRVKDRALFDQVDELEARRAELQVQMASLLCQHEQLARSQPWHDQQEEWSFMASIASCAPGGADEVDAPDQAPLPDLIHSMMLEPDATAANLYASAGLLTPSKDEAASLNTPCPAAKPTADSAATTVPWHQVVKQLDMSKKQREAIAAGYDCYIQSEAFLRDECLDLAAKLQKLPGPVGALTNSWRPNLATHLISSQLAGIAKHGNELTQRLTQTCFQVLTDAQQGLLRQLFSPLPLDVHALCDEVASLVPKKVRAQNMPAAKGCSNQPAVRRKRAAANKPVAAQENACADVCAYVAVKKGNAPDLRKRPRNSDASAARLKG</sequence>
<dbReference type="EMBL" id="JALJOT010000015">
    <property type="protein sequence ID" value="KAK9902738.1"/>
    <property type="molecule type" value="Genomic_DNA"/>
</dbReference>
<keyword evidence="4" id="KW-1185">Reference proteome</keyword>
<evidence type="ECO:0000313" key="3">
    <source>
        <dbReference type="EMBL" id="KAK9902738.1"/>
    </source>
</evidence>
<feature type="coiled-coil region" evidence="1">
    <location>
        <begin position="222"/>
        <end position="249"/>
    </location>
</feature>
<dbReference type="CDD" id="cd14686">
    <property type="entry name" value="bZIP"/>
    <property type="match status" value="1"/>
</dbReference>
<organism evidence="3 4">
    <name type="scientific">Coccomyxa subellipsoidea</name>
    <dbReference type="NCBI Taxonomy" id="248742"/>
    <lineage>
        <taxon>Eukaryota</taxon>
        <taxon>Viridiplantae</taxon>
        <taxon>Chlorophyta</taxon>
        <taxon>core chlorophytes</taxon>
        <taxon>Trebouxiophyceae</taxon>
        <taxon>Trebouxiophyceae incertae sedis</taxon>
        <taxon>Coccomyxaceae</taxon>
        <taxon>Coccomyxa</taxon>
    </lineage>
</organism>
<evidence type="ECO:0008006" key="5">
    <source>
        <dbReference type="Google" id="ProtNLM"/>
    </source>
</evidence>
<evidence type="ECO:0000256" key="2">
    <source>
        <dbReference type="SAM" id="MobiDB-lite"/>
    </source>
</evidence>
<accession>A0ABR2YD12</accession>